<dbReference type="SUPFAM" id="SSF103473">
    <property type="entry name" value="MFS general substrate transporter"/>
    <property type="match status" value="1"/>
</dbReference>
<comment type="subcellular location">
    <subcellularLocation>
        <location evidence="1">Cell membrane</location>
        <topology evidence="1">Multi-pass membrane protein</topology>
    </subcellularLocation>
</comment>
<dbReference type="Gene3D" id="1.20.1250.20">
    <property type="entry name" value="MFS general substrate transporter like domains"/>
    <property type="match status" value="2"/>
</dbReference>
<evidence type="ECO:0000256" key="5">
    <source>
        <dbReference type="SAM" id="Phobius"/>
    </source>
</evidence>
<keyword evidence="4 5" id="KW-0472">Membrane</keyword>
<organism evidence="7 8">
    <name type="scientific">Candidatus Phosphoribacter hodrii</name>
    <dbReference type="NCBI Taxonomy" id="2953743"/>
    <lineage>
        <taxon>Bacteria</taxon>
        <taxon>Bacillati</taxon>
        <taxon>Actinomycetota</taxon>
        <taxon>Actinomycetes</taxon>
        <taxon>Micrococcales</taxon>
        <taxon>Dermatophilaceae</taxon>
        <taxon>Candidatus Phosphoribacter</taxon>
    </lineage>
</organism>
<evidence type="ECO:0000256" key="2">
    <source>
        <dbReference type="ARBA" id="ARBA00022692"/>
    </source>
</evidence>
<dbReference type="InterPro" id="IPR020846">
    <property type="entry name" value="MFS_dom"/>
</dbReference>
<accession>A0A935IV72</accession>
<evidence type="ECO:0000256" key="3">
    <source>
        <dbReference type="ARBA" id="ARBA00022989"/>
    </source>
</evidence>
<keyword evidence="2 5" id="KW-0812">Transmembrane</keyword>
<dbReference type="EMBL" id="JADJIB010000003">
    <property type="protein sequence ID" value="MBK7273348.1"/>
    <property type="molecule type" value="Genomic_DNA"/>
</dbReference>
<feature type="transmembrane region" description="Helical" evidence="5">
    <location>
        <begin position="51"/>
        <end position="70"/>
    </location>
</feature>
<feature type="transmembrane region" description="Helical" evidence="5">
    <location>
        <begin position="240"/>
        <end position="259"/>
    </location>
</feature>
<dbReference type="GO" id="GO:0015293">
    <property type="term" value="F:symporter activity"/>
    <property type="evidence" value="ECO:0007669"/>
    <property type="project" value="InterPro"/>
</dbReference>
<feature type="transmembrane region" description="Helical" evidence="5">
    <location>
        <begin position="23"/>
        <end position="45"/>
    </location>
</feature>
<dbReference type="PANTHER" id="PTHR11328">
    <property type="entry name" value="MAJOR FACILITATOR SUPERFAMILY DOMAIN-CONTAINING PROTEIN"/>
    <property type="match status" value="1"/>
</dbReference>
<feature type="transmembrane region" description="Helical" evidence="5">
    <location>
        <begin position="327"/>
        <end position="343"/>
    </location>
</feature>
<proteinExistence type="predicted"/>
<feature type="transmembrane region" description="Helical" evidence="5">
    <location>
        <begin position="156"/>
        <end position="175"/>
    </location>
</feature>
<dbReference type="InterPro" id="IPR039672">
    <property type="entry name" value="MFS_2"/>
</dbReference>
<gene>
    <name evidence="7" type="ORF">IPI13_09330</name>
</gene>
<evidence type="ECO:0000259" key="6">
    <source>
        <dbReference type="PROSITE" id="PS50850"/>
    </source>
</evidence>
<feature type="transmembrane region" description="Helical" evidence="5">
    <location>
        <begin position="115"/>
        <end position="135"/>
    </location>
</feature>
<evidence type="ECO:0000313" key="7">
    <source>
        <dbReference type="EMBL" id="MBK7273348.1"/>
    </source>
</evidence>
<feature type="transmembrane region" description="Helical" evidence="5">
    <location>
        <begin position="380"/>
        <end position="400"/>
    </location>
</feature>
<dbReference type="InterPro" id="IPR036259">
    <property type="entry name" value="MFS_trans_sf"/>
</dbReference>
<name>A0A935IV72_9MICO</name>
<dbReference type="PANTHER" id="PTHR11328:SF24">
    <property type="entry name" value="MAJOR FACILITATOR SUPERFAMILY (MFS) PROFILE DOMAIN-CONTAINING PROTEIN"/>
    <property type="match status" value="1"/>
</dbReference>
<dbReference type="Pfam" id="PF13347">
    <property type="entry name" value="MFS_2"/>
    <property type="match status" value="1"/>
</dbReference>
<feature type="transmembrane region" description="Helical" evidence="5">
    <location>
        <begin position="91"/>
        <end position="109"/>
    </location>
</feature>
<dbReference type="Proteomes" id="UP000726105">
    <property type="component" value="Unassembled WGS sequence"/>
</dbReference>
<comment type="caution">
    <text evidence="7">The sequence shown here is derived from an EMBL/GenBank/DDBJ whole genome shotgun (WGS) entry which is preliminary data.</text>
</comment>
<dbReference type="PROSITE" id="PS50850">
    <property type="entry name" value="MFS"/>
    <property type="match status" value="1"/>
</dbReference>
<keyword evidence="3 5" id="KW-1133">Transmembrane helix</keyword>
<protein>
    <submittedName>
        <fullName evidence="7">MFS transporter</fullName>
    </submittedName>
</protein>
<reference evidence="7 8" key="1">
    <citation type="submission" date="2020-10" db="EMBL/GenBank/DDBJ databases">
        <title>Connecting structure to function with the recovery of over 1000 high-quality activated sludge metagenome-assembled genomes encoding full-length rRNA genes using long-read sequencing.</title>
        <authorList>
            <person name="Singleton C.M."/>
            <person name="Petriglieri F."/>
            <person name="Kristensen J.M."/>
            <person name="Kirkegaard R.H."/>
            <person name="Michaelsen T.Y."/>
            <person name="Andersen M.H."/>
            <person name="Karst S.M."/>
            <person name="Dueholm M.S."/>
            <person name="Nielsen P.H."/>
            <person name="Albertsen M."/>
        </authorList>
    </citation>
    <scope>NUCLEOTIDE SEQUENCE [LARGE SCALE GENOMIC DNA]</scope>
    <source>
        <strain evidence="7">Ega_18-Q3-R5-49_MAXAC.001</strain>
    </source>
</reference>
<feature type="transmembrane region" description="Helical" evidence="5">
    <location>
        <begin position="187"/>
        <end position="208"/>
    </location>
</feature>
<feature type="domain" description="Major facilitator superfamily (MFS) profile" evidence="6">
    <location>
        <begin position="237"/>
        <end position="458"/>
    </location>
</feature>
<dbReference type="GO" id="GO:0008643">
    <property type="term" value="P:carbohydrate transport"/>
    <property type="evidence" value="ECO:0007669"/>
    <property type="project" value="InterPro"/>
</dbReference>
<evidence type="ECO:0000313" key="8">
    <source>
        <dbReference type="Proteomes" id="UP000726105"/>
    </source>
</evidence>
<dbReference type="GO" id="GO:0005886">
    <property type="term" value="C:plasma membrane"/>
    <property type="evidence" value="ECO:0007669"/>
    <property type="project" value="UniProtKB-SubCell"/>
</dbReference>
<evidence type="ECO:0000256" key="1">
    <source>
        <dbReference type="ARBA" id="ARBA00004651"/>
    </source>
</evidence>
<dbReference type="AlphaFoldDB" id="A0A935IV72"/>
<feature type="transmembrane region" description="Helical" evidence="5">
    <location>
        <begin position="412"/>
        <end position="435"/>
    </location>
</feature>
<feature type="transmembrane region" description="Helical" evidence="5">
    <location>
        <begin position="271"/>
        <end position="291"/>
    </location>
</feature>
<sequence length="458" mass="46866">MRAAAPATPPTPTALPARVRRGYALGGVATGSFGTVPGLMLLPYLTERLGVPAALAGVIVFAPKAWDVILNPIAGRISDHSTHPDGPRRPFLLRAGLALAVAFALLFAGPASPQALAAGWVAVLFLACATAYAFFQVPYVAMPAELTDSPRERTRIMSLRVAVLALAILISGGLAPMVRTMVGPERGYAVMGLFVAVLIAVGALGAWWGTRGAPVRAVAAAPGGLRSQLALVAGNPSFRALILTFIVQALATGAMLAGVDYVARHVLRDPGAGSVLFVCFVAPAIVCTPLWERLAARLGKRRAYAAASLTLAAGAAALVAARVMPAALVYVAVAVVGVGYAGAQMLPLSMLPDVAAADAAESGENRVGVFTGVWTAGETLGMALGPFVFGLVLAAGGYVSSTDSTAAQPDSAVMAIVLGFSVLPALLTLASLFFLRGYSPPMPRGFATYGPESEVDRP</sequence>
<evidence type="ECO:0000256" key="4">
    <source>
        <dbReference type="ARBA" id="ARBA00023136"/>
    </source>
</evidence>